<dbReference type="CDD" id="cd18091">
    <property type="entry name" value="SpoU-like_TRM3-like"/>
    <property type="match status" value="1"/>
</dbReference>
<comment type="similarity">
    <text evidence="1">Belongs to the class IV-like SAM-binding methyltransferase superfamily. RNA methyltransferase TrmH family.</text>
</comment>
<keyword evidence="5" id="KW-0694">RNA-binding</keyword>
<feature type="domain" description="tRNA/rRNA methyltransferase SpoU type" evidence="12">
    <location>
        <begin position="1349"/>
        <end position="1490"/>
    </location>
</feature>
<dbReference type="InterPro" id="IPR044748">
    <property type="entry name" value="Trm3/TARBP1_C"/>
</dbReference>
<dbReference type="Proteomes" id="UP001607302">
    <property type="component" value="Unassembled WGS sequence"/>
</dbReference>
<evidence type="ECO:0000256" key="6">
    <source>
        <dbReference type="ARBA" id="ARBA00022990"/>
    </source>
</evidence>
<dbReference type="GO" id="GO:0141100">
    <property type="term" value="F:tRNA (guanine(18)-2'-O)-methyltransferase activity"/>
    <property type="evidence" value="ECO:0007669"/>
    <property type="project" value="UniProtKB-EC"/>
</dbReference>
<sequence>MDLHKKYMQFFTDNISILEVINTSFKDDPFVHLHCLVQSYNNEIIKNTLDMKKLQTFRTILCYEYQLRFHSSNICKYANLEDFSFQNIENVLFPQNQWRSMSEILILYDILLLQMVLYCDIQSIKKKLEHLRKFRNFNLYYSNETRELYMKVLECFLETLHLQCYLFKNGKQKEYEEFISLYIEDIKCLITTKDDIEWRSLASIIPKLNRTFEKKEVVFPIWNLFLNELKDLKDLLVTINILADHYFSLEKDSLCDLYHDLYCKHRFWYLISEGLDSSVQQYRKWALFLMKKATDFMNEINFENSHVKKDPLTPFICNTCSKSIKNNNKEKFFLVLEALEEKQKHLILPALTHLPGLIKSNEVCGNCFHYTWLSCIFKRILQHENNNIVKHGLLNICNMDVIICDEQFLGFLVNILNNTFFYEIESDKNESEIIKELITLFSRLTRHKNKFVLKEFLHHVSVIEWGPIAMFYVTHILHTVFEENQYYIELVDIDLKAIQKLISLNLNSSIFSHFPLIVHSPILRIASHINIIKMISYSSISINDLGLLANVLSTFPSEVLRRDSNTWEIIIKWLPKVITKCNASNFICNISEKYLLENQPEVNIKTFALMIFLLYDAKLIFYFESCPAIQAIKTCLDSLIGSDMRPYSDFYSNVKILELIAYLLEVNIIGNCNDITQMLFPYGDLAMRVIMKNLRKATMMLCYEDLNKFLNIITTFFNNRDLLFSKEAICMYAENLLANINNVKGIEYLSTLHVLLLCQSTNLALCSKEMYKFCIINIYKFQVLNNEYCYTKNEKGKIMSHYYFLMTKLMHNYLQQFPMELWKIEWCDIISNLLQLEDIKIIPTAAIILKTIIEKNELQCPKDIKSFTSTVQLCWKITFLNKKDRIFSVAVKNLVAVIVNSKFLDLPNIVTIINPFLTQLIQESDNIPNLKRILLIQMESLDINNIFYNEINFDELLLACLLHGYARRDKKIENQTYLYIEKNFQDFYKTHLSITDNNNDAIVRAQAVVSLHKIITKKPEYASLFLDSVLAELEKNKNKRYFKDSHLHRIKHRLIQILLVLEPVLNMESISSLQEVLCNLILLESNQHSIRLMQEWLLIRIFVKYTNLHNKLWNFFEESLLKRPGCTSSIASVIYHVALLLSGQTQCDFLKQAMPYIACCCLGQNYNMRLYNQVILVKLYELIKCSNFDDIISEYAGLYNAALKSLQQGNLMKNSLKIQDDFYFSVFHPIDDYSLQTIYFEIPRLSTIDADEWIAPSLFQDLKFTETINHPLRLNNLNKKLAESKISMHLIKSDLLGNKETSDFNEIDDDGLCNIQKKITPIKSVSSIENSIGMMSLQHSVSDIIDESIIIVASLIDRPANLGGLARTCEIFGVNELIIGNLQHTKGKEFQNLSVSSDKWINITEVKPHQLCEYLLEKKDMGWDLVGVEQTANSTNLLNMKFKKKTILVLGNEKSGIPANLIPFFDVCVEVPQVGIIRSLNVHVTGAICIWQYAKQHIFSYS</sequence>
<dbReference type="FunFam" id="3.40.1280.10:FF:000010">
    <property type="entry name" value="probable methyltransferase TARBP1"/>
    <property type="match status" value="1"/>
</dbReference>
<evidence type="ECO:0000256" key="2">
    <source>
        <dbReference type="ARBA" id="ARBA00022603"/>
    </source>
</evidence>
<evidence type="ECO:0000313" key="13">
    <source>
        <dbReference type="EMBL" id="KAL2718877.1"/>
    </source>
</evidence>
<dbReference type="InterPro" id="IPR029028">
    <property type="entry name" value="Alpha/beta_knot_MTases"/>
</dbReference>
<dbReference type="Pfam" id="PF00588">
    <property type="entry name" value="SpoU_methylase"/>
    <property type="match status" value="1"/>
</dbReference>
<keyword evidence="14" id="KW-1185">Reference proteome</keyword>
<dbReference type="EMBL" id="JAUDFV010000151">
    <property type="protein sequence ID" value="KAL2718877.1"/>
    <property type="molecule type" value="Genomic_DNA"/>
</dbReference>
<evidence type="ECO:0000256" key="10">
    <source>
        <dbReference type="ARBA" id="ARBA00093636"/>
    </source>
</evidence>
<evidence type="ECO:0000256" key="3">
    <source>
        <dbReference type="ARBA" id="ARBA00022679"/>
    </source>
</evidence>
<evidence type="ECO:0000259" key="12">
    <source>
        <dbReference type="Pfam" id="PF00588"/>
    </source>
</evidence>
<comment type="caution">
    <text evidence="13">The sequence shown here is derived from an EMBL/GenBank/DDBJ whole genome shotgun (WGS) entry which is preliminary data.</text>
</comment>
<organism evidence="13 14">
    <name type="scientific">Vespula squamosa</name>
    <name type="common">Southern yellow jacket</name>
    <name type="synonym">Wasp</name>
    <dbReference type="NCBI Taxonomy" id="30214"/>
    <lineage>
        <taxon>Eukaryota</taxon>
        <taxon>Metazoa</taxon>
        <taxon>Ecdysozoa</taxon>
        <taxon>Arthropoda</taxon>
        <taxon>Hexapoda</taxon>
        <taxon>Insecta</taxon>
        <taxon>Pterygota</taxon>
        <taxon>Neoptera</taxon>
        <taxon>Endopterygota</taxon>
        <taxon>Hymenoptera</taxon>
        <taxon>Apocrita</taxon>
        <taxon>Aculeata</taxon>
        <taxon>Vespoidea</taxon>
        <taxon>Vespidae</taxon>
        <taxon>Vespinae</taxon>
        <taxon>Vespula</taxon>
    </lineage>
</organism>
<reference evidence="13 14" key="1">
    <citation type="journal article" date="2024" name="Ann. Entomol. Soc. Am.">
        <title>Genomic analyses of the southern and eastern yellowjacket wasps (Hymenoptera: Vespidae) reveal evolutionary signatures of social life.</title>
        <authorList>
            <person name="Catto M.A."/>
            <person name="Caine P.B."/>
            <person name="Orr S.E."/>
            <person name="Hunt B.G."/>
            <person name="Goodisman M.A.D."/>
        </authorList>
    </citation>
    <scope>NUCLEOTIDE SEQUENCE [LARGE SCALE GENOMIC DNA]</scope>
    <source>
        <strain evidence="13">233</strain>
        <tissue evidence="13">Head and thorax</tissue>
    </source>
</reference>
<keyword evidence="6" id="KW-0007">Acetylation</keyword>
<name>A0ABD2AE29_VESSQ</name>
<dbReference type="GO" id="GO:0003723">
    <property type="term" value="F:RNA binding"/>
    <property type="evidence" value="ECO:0007669"/>
    <property type="project" value="UniProtKB-KW"/>
</dbReference>
<evidence type="ECO:0000256" key="5">
    <source>
        <dbReference type="ARBA" id="ARBA00022884"/>
    </source>
</evidence>
<dbReference type="SUPFAM" id="SSF75217">
    <property type="entry name" value="alpha/beta knot"/>
    <property type="match status" value="1"/>
</dbReference>
<keyword evidence="3" id="KW-0808">Transferase</keyword>
<dbReference type="PANTHER" id="PTHR12029:SF11">
    <property type="entry name" value="METHYLTRANSFERASE TARBP1-RELATED"/>
    <property type="match status" value="1"/>
</dbReference>
<dbReference type="EC" id="2.1.1.34" evidence="9"/>
<dbReference type="GO" id="GO:0032259">
    <property type="term" value="P:methylation"/>
    <property type="evidence" value="ECO:0007669"/>
    <property type="project" value="UniProtKB-KW"/>
</dbReference>
<dbReference type="InterPro" id="IPR029026">
    <property type="entry name" value="tRNA_m1G_MTases_N"/>
</dbReference>
<protein>
    <recommendedName>
        <fullName evidence="10">tRNA (guanosine(18)-2'-O)-methyltransferase TARBP1</fullName>
        <ecNumber evidence="9">2.1.1.34</ecNumber>
    </recommendedName>
    <alternativeName>
        <fullName evidence="11">TAR RNA-binding protein 1</fullName>
    </alternativeName>
</protein>
<dbReference type="PANTHER" id="PTHR12029">
    <property type="entry name" value="RNA METHYLTRANSFERASE"/>
    <property type="match status" value="1"/>
</dbReference>
<keyword evidence="4" id="KW-0949">S-adenosyl-L-methionine</keyword>
<evidence type="ECO:0000256" key="1">
    <source>
        <dbReference type="ARBA" id="ARBA00007228"/>
    </source>
</evidence>
<keyword evidence="2 13" id="KW-0489">Methyltransferase</keyword>
<evidence type="ECO:0000313" key="14">
    <source>
        <dbReference type="Proteomes" id="UP001607302"/>
    </source>
</evidence>
<dbReference type="InterPro" id="IPR045330">
    <property type="entry name" value="TRM3/TARBP1"/>
</dbReference>
<evidence type="ECO:0000256" key="7">
    <source>
        <dbReference type="ARBA" id="ARBA00093266"/>
    </source>
</evidence>
<evidence type="ECO:0000256" key="9">
    <source>
        <dbReference type="ARBA" id="ARBA00093594"/>
    </source>
</evidence>
<proteinExistence type="inferred from homology"/>
<evidence type="ECO:0000256" key="4">
    <source>
        <dbReference type="ARBA" id="ARBA00022691"/>
    </source>
</evidence>
<accession>A0ABD2AE29</accession>
<comment type="catalytic activity">
    <reaction evidence="7">
        <text>guanosine(18) in tRNA + S-adenosyl-L-methionine = 2'-O-methylguanosine(18) in tRNA + S-adenosyl-L-homocysteine + H(+)</text>
        <dbReference type="Rhea" id="RHEA:20077"/>
        <dbReference type="Rhea" id="RHEA-COMP:10190"/>
        <dbReference type="Rhea" id="RHEA-COMP:10192"/>
        <dbReference type="ChEBI" id="CHEBI:15378"/>
        <dbReference type="ChEBI" id="CHEBI:57856"/>
        <dbReference type="ChEBI" id="CHEBI:59789"/>
        <dbReference type="ChEBI" id="CHEBI:74269"/>
        <dbReference type="ChEBI" id="CHEBI:74445"/>
        <dbReference type="EC" id="2.1.1.34"/>
    </reaction>
    <physiologicalReaction direction="left-to-right" evidence="7">
        <dbReference type="Rhea" id="RHEA:20078"/>
    </physiologicalReaction>
</comment>
<comment type="function">
    <text evidence="8">S-adenosyl-L-methionine-dependent 2'-O-ribose methyltransferase that catalyzes the formation of 2'-O-methylguanosine at position 18 (Gm18) in a subset of tRNA. Selectively mediates Gm18 methylation of tRNAGln-TTG/CTG and tRNASer-TGA/GCT. Gm18 modification can enhance the stability of modified tRNAs.</text>
</comment>
<dbReference type="Gene3D" id="3.40.1280.10">
    <property type="match status" value="1"/>
</dbReference>
<evidence type="ECO:0000256" key="8">
    <source>
        <dbReference type="ARBA" id="ARBA00093361"/>
    </source>
</evidence>
<dbReference type="InterPro" id="IPR001537">
    <property type="entry name" value="SpoU_MeTrfase"/>
</dbReference>
<gene>
    <name evidence="13" type="ORF">V1478_011296</name>
</gene>
<evidence type="ECO:0000256" key="11">
    <source>
        <dbReference type="ARBA" id="ARBA00093656"/>
    </source>
</evidence>